<evidence type="ECO:0000256" key="1">
    <source>
        <dbReference type="ARBA" id="ARBA00022679"/>
    </source>
</evidence>
<feature type="non-terminal residue" evidence="11">
    <location>
        <position position="152"/>
    </location>
</feature>
<reference evidence="11 12" key="1">
    <citation type="submission" date="2019-09" db="EMBL/GenBank/DDBJ databases">
        <title>Bird 10,000 Genomes (B10K) Project - Family phase.</title>
        <authorList>
            <person name="Zhang G."/>
        </authorList>
    </citation>
    <scope>NUCLEOTIDE SEQUENCE [LARGE SCALE GENOMIC DNA]</scope>
    <source>
        <strain evidence="11">B10K-CU-031-22</strain>
    </source>
</reference>
<dbReference type="PANTHER" id="PTHR41694:SF3">
    <property type="entry name" value="RNA-DIRECTED DNA POLYMERASE-RELATED"/>
    <property type="match status" value="1"/>
</dbReference>
<evidence type="ECO:0000256" key="3">
    <source>
        <dbReference type="ARBA" id="ARBA00022722"/>
    </source>
</evidence>
<evidence type="ECO:0000256" key="4">
    <source>
        <dbReference type="ARBA" id="ARBA00022723"/>
    </source>
</evidence>
<keyword evidence="2" id="KW-0548">Nucleotidyltransferase</keyword>
<dbReference type="GO" id="GO:0008270">
    <property type="term" value="F:zinc ion binding"/>
    <property type="evidence" value="ECO:0007669"/>
    <property type="project" value="UniProtKB-KW"/>
</dbReference>
<dbReference type="InterPro" id="IPR017856">
    <property type="entry name" value="Integrase-like_N"/>
</dbReference>
<evidence type="ECO:0000259" key="9">
    <source>
        <dbReference type="PROSITE" id="PS50876"/>
    </source>
</evidence>
<dbReference type="PROSITE" id="PS50876">
    <property type="entry name" value="ZF_INTEGRASE"/>
    <property type="match status" value="1"/>
</dbReference>
<dbReference type="InterPro" id="IPR012337">
    <property type="entry name" value="RNaseH-like_sf"/>
</dbReference>
<dbReference type="Pfam" id="PF02022">
    <property type="entry name" value="Integrase_Zn"/>
    <property type="match status" value="1"/>
</dbReference>
<dbReference type="PROSITE" id="PS50879">
    <property type="entry name" value="RNASE_H_1"/>
    <property type="match status" value="1"/>
</dbReference>
<dbReference type="Proteomes" id="UP000541181">
    <property type="component" value="Unassembled WGS sequence"/>
</dbReference>
<feature type="domain" description="RNase H type-1" evidence="10">
    <location>
        <begin position="1"/>
        <end position="96"/>
    </location>
</feature>
<protein>
    <submittedName>
        <fullName evidence="11">POK18 protein</fullName>
    </submittedName>
</protein>
<dbReference type="GO" id="GO:0035613">
    <property type="term" value="F:RNA stem-loop binding"/>
    <property type="evidence" value="ECO:0007669"/>
    <property type="project" value="TreeGrafter"/>
</dbReference>
<accession>A0A7K5GG57</accession>
<dbReference type="SUPFAM" id="SSF46919">
    <property type="entry name" value="N-terminal Zn binding domain of HIV integrase"/>
    <property type="match status" value="1"/>
</dbReference>
<dbReference type="InterPro" id="IPR036397">
    <property type="entry name" value="RNaseH_sf"/>
</dbReference>
<evidence type="ECO:0000256" key="5">
    <source>
        <dbReference type="ARBA" id="ARBA00022759"/>
    </source>
</evidence>
<dbReference type="OrthoDB" id="9395371at2759"/>
<keyword evidence="12" id="KW-1185">Reference proteome</keyword>
<keyword evidence="6" id="KW-0378">Hydrolase</keyword>
<dbReference type="AlphaFoldDB" id="A0A7K5GG57"/>
<dbReference type="InterPro" id="IPR003308">
    <property type="entry name" value="Integrase_Zn-bd_dom_N"/>
</dbReference>
<evidence type="ECO:0000259" key="10">
    <source>
        <dbReference type="PROSITE" id="PS50879"/>
    </source>
</evidence>
<dbReference type="PANTHER" id="PTHR41694">
    <property type="entry name" value="ENDOGENOUS RETROVIRUS GROUP K MEMBER POL PROTEIN"/>
    <property type="match status" value="1"/>
</dbReference>
<keyword evidence="5" id="KW-0255">Endonuclease</keyword>
<dbReference type="GO" id="GO:0003964">
    <property type="term" value="F:RNA-directed DNA polymerase activity"/>
    <property type="evidence" value="ECO:0007669"/>
    <property type="project" value="UniProtKB-KW"/>
</dbReference>
<proteinExistence type="predicted"/>
<evidence type="ECO:0000313" key="11">
    <source>
        <dbReference type="EMBL" id="NWS55970.1"/>
    </source>
</evidence>
<evidence type="ECO:0000313" key="12">
    <source>
        <dbReference type="Proteomes" id="UP000541181"/>
    </source>
</evidence>
<keyword evidence="7" id="KW-0695">RNA-directed DNA polymerase</keyword>
<keyword evidence="4" id="KW-0479">Metal-binding</keyword>
<evidence type="ECO:0000256" key="8">
    <source>
        <dbReference type="PROSITE-ProRule" id="PRU00450"/>
    </source>
</evidence>
<dbReference type="InterPro" id="IPR002156">
    <property type="entry name" value="RNaseH_domain"/>
</dbReference>
<feature type="non-terminal residue" evidence="11">
    <location>
        <position position="1"/>
    </location>
</feature>
<gene>
    <name evidence="11" type="primary">Ervk18_1</name>
    <name evidence="11" type="ORF">CHUBUR_R16119</name>
</gene>
<evidence type="ECO:0000256" key="7">
    <source>
        <dbReference type="ARBA" id="ARBA00022918"/>
    </source>
</evidence>
<organism evidence="11 12">
    <name type="scientific">Chunga burmeisteri</name>
    <name type="common">Black-legged seriema</name>
    <dbReference type="NCBI Taxonomy" id="1352770"/>
    <lineage>
        <taxon>Eukaryota</taxon>
        <taxon>Metazoa</taxon>
        <taxon>Chordata</taxon>
        <taxon>Craniata</taxon>
        <taxon>Vertebrata</taxon>
        <taxon>Euteleostomi</taxon>
        <taxon>Archelosauria</taxon>
        <taxon>Archosauria</taxon>
        <taxon>Dinosauria</taxon>
        <taxon>Saurischia</taxon>
        <taxon>Theropoda</taxon>
        <taxon>Coelurosauria</taxon>
        <taxon>Aves</taxon>
        <taxon>Neognathae</taxon>
        <taxon>Neoaves</taxon>
        <taxon>Telluraves</taxon>
        <taxon>Australaves</taxon>
        <taxon>Cariamiformes</taxon>
        <taxon>Cariamidae</taxon>
        <taxon>Chunga</taxon>
    </lineage>
</organism>
<evidence type="ECO:0000256" key="6">
    <source>
        <dbReference type="ARBA" id="ARBA00022801"/>
    </source>
</evidence>
<dbReference type="Pfam" id="PF00075">
    <property type="entry name" value="RNase_H"/>
    <property type="match status" value="1"/>
</dbReference>
<dbReference type="Gene3D" id="3.30.420.10">
    <property type="entry name" value="Ribonuclease H-like superfamily/Ribonuclease H"/>
    <property type="match status" value="1"/>
</dbReference>
<evidence type="ECO:0000256" key="2">
    <source>
        <dbReference type="ARBA" id="ARBA00022695"/>
    </source>
</evidence>
<dbReference type="SUPFAM" id="SSF53098">
    <property type="entry name" value="Ribonuclease H-like"/>
    <property type="match status" value="1"/>
</dbReference>
<dbReference type="EMBL" id="VZRC01000158">
    <property type="protein sequence ID" value="NWS55970.1"/>
    <property type="molecule type" value="Genomic_DNA"/>
</dbReference>
<keyword evidence="1" id="KW-0808">Transferase</keyword>
<sequence length="152" mass="17178">VELSSALHVFQLFATEPINVVADSAYVEGIVQRIENAMIKEVTNKHLFSLLIELATLLKNRTQLYFIMHIRSHTNLPGPIAEGNAVADQLTMAAILPRTFEQARWSHDFFHQNASSLRKQFSLSRQQTNEIVRACPDCQRLTSVTSRFGVNP</sequence>
<keyword evidence="3" id="KW-0540">Nuclease</keyword>
<keyword evidence="8" id="KW-0863">Zinc-finger</keyword>
<name>A0A7K5GG57_9AVES</name>
<keyword evidence="8" id="KW-0862">Zinc</keyword>
<dbReference type="Gene3D" id="1.10.10.200">
    <property type="match status" value="1"/>
</dbReference>
<comment type="caution">
    <text evidence="11">The sequence shown here is derived from an EMBL/GenBank/DDBJ whole genome shotgun (WGS) entry which is preliminary data.</text>
</comment>
<dbReference type="GO" id="GO:0004523">
    <property type="term" value="F:RNA-DNA hybrid ribonuclease activity"/>
    <property type="evidence" value="ECO:0007669"/>
    <property type="project" value="InterPro"/>
</dbReference>
<feature type="domain" description="Integrase-type" evidence="9">
    <location>
        <begin position="98"/>
        <end position="139"/>
    </location>
</feature>